<gene>
    <name evidence="2" type="ORF">GCM10010347_29870</name>
</gene>
<feature type="region of interest" description="Disordered" evidence="1">
    <location>
        <begin position="1"/>
        <end position="32"/>
    </location>
</feature>
<evidence type="ECO:0000313" key="3">
    <source>
        <dbReference type="Proteomes" id="UP000642673"/>
    </source>
</evidence>
<accession>A0ABQ3EUL4</accession>
<sequence length="88" mass="9867">MATRSTETAEEVRATRLAPGGRGVPDAREEERRRKLRGMVRLLRTTAGHGGWETAAVGRRGGCENAAHLLHEPEHRQERMRNSIKTII</sequence>
<keyword evidence="3" id="KW-1185">Reference proteome</keyword>
<name>A0ABQ3EUL4_9ACTN</name>
<dbReference type="Proteomes" id="UP000642673">
    <property type="component" value="Unassembled WGS sequence"/>
</dbReference>
<organism evidence="2 3">
    <name type="scientific">Streptomyces cirratus</name>
    <dbReference type="NCBI Taxonomy" id="68187"/>
    <lineage>
        <taxon>Bacteria</taxon>
        <taxon>Bacillati</taxon>
        <taxon>Actinomycetota</taxon>
        <taxon>Actinomycetes</taxon>
        <taxon>Kitasatosporales</taxon>
        <taxon>Streptomycetaceae</taxon>
        <taxon>Streptomyces</taxon>
    </lineage>
</organism>
<protein>
    <submittedName>
        <fullName evidence="2">Uncharacterized protein</fullName>
    </submittedName>
</protein>
<reference evidence="3" key="1">
    <citation type="journal article" date="2019" name="Int. J. Syst. Evol. Microbiol.">
        <title>The Global Catalogue of Microorganisms (GCM) 10K type strain sequencing project: providing services to taxonomists for standard genome sequencing and annotation.</title>
        <authorList>
            <consortium name="The Broad Institute Genomics Platform"/>
            <consortium name="The Broad Institute Genome Sequencing Center for Infectious Disease"/>
            <person name="Wu L."/>
            <person name="Ma J."/>
        </authorList>
    </citation>
    <scope>NUCLEOTIDE SEQUENCE [LARGE SCALE GENOMIC DNA]</scope>
    <source>
        <strain evidence="3">JCM 4738</strain>
    </source>
</reference>
<proteinExistence type="predicted"/>
<evidence type="ECO:0000313" key="2">
    <source>
        <dbReference type="EMBL" id="GHB57752.1"/>
    </source>
</evidence>
<comment type="caution">
    <text evidence="2">The sequence shown here is derived from an EMBL/GenBank/DDBJ whole genome shotgun (WGS) entry which is preliminary data.</text>
</comment>
<dbReference type="EMBL" id="BMVP01000004">
    <property type="protein sequence ID" value="GHB57752.1"/>
    <property type="molecule type" value="Genomic_DNA"/>
</dbReference>
<evidence type="ECO:0000256" key="1">
    <source>
        <dbReference type="SAM" id="MobiDB-lite"/>
    </source>
</evidence>